<accession>A0A8S5SAS7</accession>
<reference evidence="1" key="1">
    <citation type="journal article" date="2021" name="Proc. Natl. Acad. Sci. U.S.A.">
        <title>A Catalog of Tens of Thousands of Viruses from Human Metagenomes Reveals Hidden Associations with Chronic Diseases.</title>
        <authorList>
            <person name="Tisza M.J."/>
            <person name="Buck C.B."/>
        </authorList>
    </citation>
    <scope>NUCLEOTIDE SEQUENCE</scope>
    <source>
        <strain evidence="1">CtgaY24</strain>
    </source>
</reference>
<protein>
    <submittedName>
        <fullName evidence="1">Uncharacterized protein</fullName>
    </submittedName>
</protein>
<proteinExistence type="predicted"/>
<organism evidence="1">
    <name type="scientific">Siphoviridae sp. ctgaY24</name>
    <dbReference type="NCBI Taxonomy" id="2827911"/>
    <lineage>
        <taxon>Viruses</taxon>
        <taxon>Duplodnaviria</taxon>
        <taxon>Heunggongvirae</taxon>
        <taxon>Uroviricota</taxon>
        <taxon>Caudoviricetes</taxon>
    </lineage>
</organism>
<sequence length="36" mass="4342">MFVNHIKIKIFHKILAYFLLKYTILVSEILHLNLKS</sequence>
<evidence type="ECO:0000313" key="1">
    <source>
        <dbReference type="EMBL" id="DAF48040.1"/>
    </source>
</evidence>
<dbReference type="EMBL" id="BK032562">
    <property type="protein sequence ID" value="DAF48040.1"/>
    <property type="molecule type" value="Genomic_DNA"/>
</dbReference>
<name>A0A8S5SAS7_9CAUD</name>